<organism evidence="1 2">
    <name type="scientific">Senna tora</name>
    <dbReference type="NCBI Taxonomy" id="362788"/>
    <lineage>
        <taxon>Eukaryota</taxon>
        <taxon>Viridiplantae</taxon>
        <taxon>Streptophyta</taxon>
        <taxon>Embryophyta</taxon>
        <taxon>Tracheophyta</taxon>
        <taxon>Spermatophyta</taxon>
        <taxon>Magnoliopsida</taxon>
        <taxon>eudicotyledons</taxon>
        <taxon>Gunneridae</taxon>
        <taxon>Pentapetalae</taxon>
        <taxon>rosids</taxon>
        <taxon>fabids</taxon>
        <taxon>Fabales</taxon>
        <taxon>Fabaceae</taxon>
        <taxon>Caesalpinioideae</taxon>
        <taxon>Cassia clade</taxon>
        <taxon>Senna</taxon>
    </lineage>
</organism>
<sequence>MRIITAFHQEASLSIENDVGKEICGPFVLGLMGRIWCIVLSDLLFLSHLKIVDFGMVAIFWFKDVKARSLKNREVNRGEKLLRGEGERELMGELSEKKGELEGKAEEGRRRSHWAFNVMMH</sequence>
<keyword evidence="2" id="KW-1185">Reference proteome</keyword>
<gene>
    <name evidence="1" type="ORF">G2W53_004469</name>
</gene>
<proteinExistence type="predicted"/>
<dbReference type="Proteomes" id="UP000634136">
    <property type="component" value="Unassembled WGS sequence"/>
</dbReference>
<comment type="caution">
    <text evidence="1">The sequence shown here is derived from an EMBL/GenBank/DDBJ whole genome shotgun (WGS) entry which is preliminary data.</text>
</comment>
<accession>A0A835CGH7</accession>
<evidence type="ECO:0000313" key="2">
    <source>
        <dbReference type="Proteomes" id="UP000634136"/>
    </source>
</evidence>
<reference evidence="1" key="1">
    <citation type="submission" date="2020-09" db="EMBL/GenBank/DDBJ databases">
        <title>Genome-Enabled Discovery of Anthraquinone Biosynthesis in Senna tora.</title>
        <authorList>
            <person name="Kang S.-H."/>
            <person name="Pandey R.P."/>
            <person name="Lee C.-M."/>
            <person name="Sim J.-S."/>
            <person name="Jeong J.-T."/>
            <person name="Choi B.-S."/>
            <person name="Jung M."/>
            <person name="Ginzburg D."/>
            <person name="Zhao K."/>
            <person name="Won S.Y."/>
            <person name="Oh T.-J."/>
            <person name="Yu Y."/>
            <person name="Kim N.-H."/>
            <person name="Lee O.R."/>
            <person name="Lee T.-H."/>
            <person name="Bashyal P."/>
            <person name="Kim T.-S."/>
            <person name="Lee W.-H."/>
            <person name="Kawkins C."/>
            <person name="Kim C.-K."/>
            <person name="Kim J.S."/>
            <person name="Ahn B.O."/>
            <person name="Rhee S.Y."/>
            <person name="Sohng J.K."/>
        </authorList>
    </citation>
    <scope>NUCLEOTIDE SEQUENCE</scope>
    <source>
        <tissue evidence="1">Leaf</tissue>
    </source>
</reference>
<evidence type="ECO:0000313" key="1">
    <source>
        <dbReference type="EMBL" id="KAF7842171.1"/>
    </source>
</evidence>
<protein>
    <submittedName>
        <fullName evidence="1">Uncharacterized protein</fullName>
    </submittedName>
</protein>
<dbReference type="AlphaFoldDB" id="A0A835CGH7"/>
<dbReference type="EMBL" id="JAAIUW010000002">
    <property type="protein sequence ID" value="KAF7842171.1"/>
    <property type="molecule type" value="Genomic_DNA"/>
</dbReference>
<name>A0A835CGH7_9FABA</name>